<accession>A0AAW9HJW8</accession>
<dbReference type="Proteomes" id="UP001281731">
    <property type="component" value="Unassembled WGS sequence"/>
</dbReference>
<comment type="similarity">
    <text evidence="1 5">Belongs to the 5-formyltetrahydrofolate cyclo-ligase family.</text>
</comment>
<dbReference type="EMBL" id="JAWNGC010000001">
    <property type="protein sequence ID" value="MDY5154233.1"/>
    <property type="molecule type" value="Genomic_DNA"/>
</dbReference>
<sequence>MTSALKLYPDVSSLPMIEAKQALRAAVRKNRSKRSRNEKLDANAQWEETISQFIGDAPAVASYISVANEPGTRELSARLVREGHRLLVPKLGPKLARQWAWYISDDDLSAQAPGRPPAPSGQALDSRALKEVSVIILPALLVNRQGYRLGQGGGWYDRVLKTVPKNVKIAAMVFPDEFVDMNLPHDNLDMKVSYAILPDRVIKLGD</sequence>
<evidence type="ECO:0000313" key="8">
    <source>
        <dbReference type="Proteomes" id="UP001275049"/>
    </source>
</evidence>
<dbReference type="PANTHER" id="PTHR23407">
    <property type="entry name" value="ATPASE INHIBITOR/5-FORMYLTETRAHYDROFOLATE CYCLO-LIGASE"/>
    <property type="match status" value="1"/>
</dbReference>
<dbReference type="NCBIfam" id="TIGR02727">
    <property type="entry name" value="MTHFS_bact"/>
    <property type="match status" value="1"/>
</dbReference>
<feature type="binding site" evidence="4">
    <location>
        <begin position="148"/>
        <end position="156"/>
    </location>
    <ligand>
        <name>ATP</name>
        <dbReference type="ChEBI" id="CHEBI:30616"/>
    </ligand>
</feature>
<keyword evidence="3 4" id="KW-0067">ATP-binding</keyword>
<keyword evidence="5" id="KW-0460">Magnesium</keyword>
<keyword evidence="8" id="KW-1185">Reference proteome</keyword>
<feature type="binding site" evidence="4">
    <location>
        <position position="69"/>
    </location>
    <ligand>
        <name>substrate</name>
    </ligand>
</feature>
<evidence type="ECO:0000256" key="5">
    <source>
        <dbReference type="RuleBase" id="RU361279"/>
    </source>
</evidence>
<dbReference type="AlphaFoldDB" id="A0AAW9HJW8"/>
<dbReference type="EMBL" id="JAWNGA010000006">
    <property type="protein sequence ID" value="MDY5133026.1"/>
    <property type="molecule type" value="Genomic_DNA"/>
</dbReference>
<dbReference type="RefSeq" id="WP_022865917.1">
    <property type="nucleotide sequence ID" value="NZ_CAMYCL010000001.1"/>
</dbReference>
<dbReference type="SUPFAM" id="SSF100950">
    <property type="entry name" value="NagB/RpiA/CoA transferase-like"/>
    <property type="match status" value="1"/>
</dbReference>
<organism evidence="7 9">
    <name type="scientific">Actinotignum urinale</name>
    <dbReference type="NCBI Taxonomy" id="190146"/>
    <lineage>
        <taxon>Bacteria</taxon>
        <taxon>Bacillati</taxon>
        <taxon>Actinomycetota</taxon>
        <taxon>Actinomycetes</taxon>
        <taxon>Actinomycetales</taxon>
        <taxon>Actinomycetaceae</taxon>
        <taxon>Actinotignum</taxon>
    </lineage>
</organism>
<evidence type="ECO:0000256" key="1">
    <source>
        <dbReference type="ARBA" id="ARBA00010638"/>
    </source>
</evidence>
<gene>
    <name evidence="7" type="ORF">R6G80_00605</name>
    <name evidence="6" type="ORF">R6G86_04615</name>
</gene>
<keyword evidence="2 4" id="KW-0547">Nucleotide-binding</keyword>
<dbReference type="Proteomes" id="UP001275049">
    <property type="component" value="Unassembled WGS sequence"/>
</dbReference>
<comment type="caution">
    <text evidence="7">The sequence shown here is derived from an EMBL/GenBank/DDBJ whole genome shotgun (WGS) entry which is preliminary data.</text>
</comment>
<evidence type="ECO:0000313" key="7">
    <source>
        <dbReference type="EMBL" id="MDY5154233.1"/>
    </source>
</evidence>
<keyword evidence="5" id="KW-0479">Metal-binding</keyword>
<dbReference type="EC" id="6.3.3.2" evidence="5"/>
<dbReference type="Gene3D" id="3.40.50.10420">
    <property type="entry name" value="NagB/RpiA/CoA transferase-like"/>
    <property type="match status" value="1"/>
</dbReference>
<feature type="binding site" evidence="4">
    <location>
        <begin position="20"/>
        <end position="24"/>
    </location>
    <ligand>
        <name>ATP</name>
        <dbReference type="ChEBI" id="CHEBI:30616"/>
    </ligand>
</feature>
<protein>
    <recommendedName>
        <fullName evidence="5">5-formyltetrahydrofolate cyclo-ligase</fullName>
        <ecNumber evidence="5">6.3.3.2</ecNumber>
    </recommendedName>
</protein>
<dbReference type="GO" id="GO:0046872">
    <property type="term" value="F:metal ion binding"/>
    <property type="evidence" value="ECO:0007669"/>
    <property type="project" value="UniProtKB-KW"/>
</dbReference>
<evidence type="ECO:0000313" key="6">
    <source>
        <dbReference type="EMBL" id="MDY5133026.1"/>
    </source>
</evidence>
<dbReference type="InterPro" id="IPR024185">
    <property type="entry name" value="FTHF_cligase-like_sf"/>
</dbReference>
<dbReference type="GO" id="GO:0030272">
    <property type="term" value="F:5-formyltetrahydrofolate cyclo-ligase activity"/>
    <property type="evidence" value="ECO:0007669"/>
    <property type="project" value="UniProtKB-EC"/>
</dbReference>
<dbReference type="Pfam" id="PF01812">
    <property type="entry name" value="5-FTHF_cyc-lig"/>
    <property type="match status" value="1"/>
</dbReference>
<feature type="binding site" evidence="4">
    <location>
        <position position="64"/>
    </location>
    <ligand>
        <name>substrate</name>
    </ligand>
</feature>
<dbReference type="PANTHER" id="PTHR23407:SF1">
    <property type="entry name" value="5-FORMYLTETRAHYDROFOLATE CYCLO-LIGASE"/>
    <property type="match status" value="1"/>
</dbReference>
<dbReference type="InterPro" id="IPR002698">
    <property type="entry name" value="FTHF_cligase"/>
</dbReference>
<dbReference type="PIRSF" id="PIRSF006806">
    <property type="entry name" value="FTHF_cligase"/>
    <property type="match status" value="1"/>
</dbReference>
<dbReference type="InterPro" id="IPR037171">
    <property type="entry name" value="NagB/RpiA_transferase-like"/>
</dbReference>
<reference evidence="7 8" key="1">
    <citation type="submission" date="2023-10" db="EMBL/GenBank/DDBJ databases">
        <title>Whole Genome based description of the genera Actinobaculum and Actinotignum reveals a complex phylogenetic relationship within the species included in the genus Actinotignum.</title>
        <authorList>
            <person name="Jensen C.S."/>
            <person name="Dargis R."/>
            <person name="Kemp M."/>
            <person name="Christensen J.J."/>
        </authorList>
    </citation>
    <scope>NUCLEOTIDE SEQUENCE</scope>
    <source>
        <strain evidence="7">SLA_B511</strain>
        <strain evidence="6 8">SLA_B974</strain>
    </source>
</reference>
<keyword evidence="7" id="KW-0436">Ligase</keyword>
<comment type="cofactor">
    <cofactor evidence="5">
        <name>Mg(2+)</name>
        <dbReference type="ChEBI" id="CHEBI:18420"/>
    </cofactor>
</comment>
<proteinExistence type="inferred from homology"/>
<evidence type="ECO:0000256" key="3">
    <source>
        <dbReference type="ARBA" id="ARBA00022840"/>
    </source>
</evidence>
<evidence type="ECO:0000256" key="4">
    <source>
        <dbReference type="PIRSR" id="PIRSR006806-1"/>
    </source>
</evidence>
<dbReference type="GO" id="GO:0035999">
    <property type="term" value="P:tetrahydrofolate interconversion"/>
    <property type="evidence" value="ECO:0007669"/>
    <property type="project" value="TreeGrafter"/>
</dbReference>
<name>A0AAW9HJW8_9ACTO</name>
<dbReference type="GO" id="GO:0005524">
    <property type="term" value="F:ATP binding"/>
    <property type="evidence" value="ECO:0007669"/>
    <property type="project" value="UniProtKB-KW"/>
</dbReference>
<comment type="catalytic activity">
    <reaction evidence="5">
        <text>(6S)-5-formyl-5,6,7,8-tetrahydrofolate + ATP = (6R)-5,10-methenyltetrahydrofolate + ADP + phosphate</text>
        <dbReference type="Rhea" id="RHEA:10488"/>
        <dbReference type="ChEBI" id="CHEBI:30616"/>
        <dbReference type="ChEBI" id="CHEBI:43474"/>
        <dbReference type="ChEBI" id="CHEBI:57455"/>
        <dbReference type="ChEBI" id="CHEBI:57457"/>
        <dbReference type="ChEBI" id="CHEBI:456216"/>
        <dbReference type="EC" id="6.3.3.2"/>
    </reaction>
</comment>
<dbReference type="GO" id="GO:0009396">
    <property type="term" value="P:folic acid-containing compound biosynthetic process"/>
    <property type="evidence" value="ECO:0007669"/>
    <property type="project" value="TreeGrafter"/>
</dbReference>
<evidence type="ECO:0000256" key="2">
    <source>
        <dbReference type="ARBA" id="ARBA00022741"/>
    </source>
</evidence>
<evidence type="ECO:0000313" key="9">
    <source>
        <dbReference type="Proteomes" id="UP001281731"/>
    </source>
</evidence>